<feature type="compositionally biased region" description="Polar residues" evidence="2">
    <location>
        <begin position="684"/>
        <end position="701"/>
    </location>
</feature>
<dbReference type="PROSITE" id="PS50003">
    <property type="entry name" value="PH_DOMAIN"/>
    <property type="match status" value="1"/>
</dbReference>
<reference evidence="4 5" key="1">
    <citation type="journal article" date="2012" name="PLoS ONE">
        <title>Sequence and analysis of the genome of the pathogenic yeast Candida orthopsilosis.</title>
        <authorList>
            <person name="Riccombeni A."/>
            <person name="Vidanes G."/>
            <person name="Proux-Wera E."/>
            <person name="Wolfe K.H."/>
            <person name="Butler G."/>
        </authorList>
    </citation>
    <scope>NUCLEOTIDE SEQUENCE [LARGE SCALE GENOMIC DNA]</scope>
    <source>
        <strain evidence="4 5">Co 90-125</strain>
    </source>
</reference>
<dbReference type="HOGENOM" id="CLU_356053_0_0_1"/>
<dbReference type="InterPro" id="IPR046868">
    <property type="entry name" value="BAR_4"/>
</dbReference>
<gene>
    <name evidence="4" type="ORF">CORT_0F00200</name>
</gene>
<organism evidence="4 5">
    <name type="scientific">Candida orthopsilosis (strain 90-125)</name>
    <name type="common">Yeast</name>
    <dbReference type="NCBI Taxonomy" id="1136231"/>
    <lineage>
        <taxon>Eukaryota</taxon>
        <taxon>Fungi</taxon>
        <taxon>Dikarya</taxon>
        <taxon>Ascomycota</taxon>
        <taxon>Saccharomycotina</taxon>
        <taxon>Pichiomycetes</taxon>
        <taxon>Debaryomycetaceae</taxon>
        <taxon>Candida/Lodderomyces clade</taxon>
        <taxon>Candida</taxon>
    </lineage>
</organism>
<dbReference type="RefSeq" id="XP_003870379.1">
    <property type="nucleotide sequence ID" value="XM_003870330.1"/>
</dbReference>
<dbReference type="eggNOG" id="ENOG502QU0Q">
    <property type="taxonomic scope" value="Eukaryota"/>
</dbReference>
<accession>H8X8V1</accession>
<protein>
    <recommendedName>
        <fullName evidence="3">PH domain-containing protein</fullName>
    </recommendedName>
</protein>
<evidence type="ECO:0000256" key="1">
    <source>
        <dbReference type="ARBA" id="ARBA00022553"/>
    </source>
</evidence>
<dbReference type="SUPFAM" id="SSF50729">
    <property type="entry name" value="PH domain-like"/>
    <property type="match status" value="1"/>
</dbReference>
<feature type="region of interest" description="Disordered" evidence="2">
    <location>
        <begin position="824"/>
        <end position="874"/>
    </location>
</feature>
<evidence type="ECO:0000256" key="2">
    <source>
        <dbReference type="SAM" id="MobiDB-lite"/>
    </source>
</evidence>
<dbReference type="Proteomes" id="UP000005018">
    <property type="component" value="Chromosome 6"/>
</dbReference>
<dbReference type="InterPro" id="IPR011993">
    <property type="entry name" value="PH-like_dom_sf"/>
</dbReference>
<dbReference type="Gene3D" id="2.30.29.30">
    <property type="entry name" value="Pleckstrin-homology domain (PH domain)/Phosphotyrosine-binding domain (PTB)"/>
    <property type="match status" value="1"/>
</dbReference>
<feature type="compositionally biased region" description="Polar residues" evidence="2">
    <location>
        <begin position="144"/>
        <end position="180"/>
    </location>
</feature>
<dbReference type="KEGG" id="cot:CORT_0F00200"/>
<dbReference type="Pfam" id="PF20400">
    <property type="entry name" value="BAR_4"/>
    <property type="match status" value="1"/>
</dbReference>
<feature type="region of interest" description="Disordered" evidence="2">
    <location>
        <begin position="218"/>
        <end position="245"/>
    </location>
</feature>
<dbReference type="SMART" id="SM00233">
    <property type="entry name" value="PH"/>
    <property type="match status" value="1"/>
</dbReference>
<feature type="region of interest" description="Disordered" evidence="2">
    <location>
        <begin position="99"/>
        <end position="195"/>
    </location>
</feature>
<feature type="compositionally biased region" description="Polar residues" evidence="2">
    <location>
        <begin position="99"/>
        <end position="110"/>
    </location>
</feature>
<dbReference type="PANTHER" id="PTHR31941:SF15">
    <property type="entry name" value="ACTIVATOR OF SKN7 PROTEIN 10-RELATED"/>
    <property type="match status" value="1"/>
</dbReference>
<dbReference type="GeneID" id="14541473"/>
<dbReference type="PANTHER" id="PTHR31941">
    <property type="entry name" value="CYTOSKELETAL SIGNALING PROTEIN SLM1"/>
    <property type="match status" value="1"/>
</dbReference>
<keyword evidence="5" id="KW-1185">Reference proteome</keyword>
<evidence type="ECO:0000313" key="5">
    <source>
        <dbReference type="Proteomes" id="UP000005018"/>
    </source>
</evidence>
<sequence>MIPQSSFNFEKEKVLPSSDPRSPFYYNLPPYDSKPIDNLIEFFKLWKYFIKSIIYYFKEILLVKELEANLNYQLISAVQFPGCKDLPNKILHDIKLNTPGMNGTLSPKNHTPTKEVKRNLSSSSLSSMNTNASSAASFNPASSGTQVSIPSGPITASSANIPTSGSSMHPTHSKSTTSLSDKQRPGLFKTKSNSNQSFLKNAANNLHKRNTSFGAVRQLGQQQQQPPSPQFQPSGASTPPLPASAEALNTNDVRIPPTFFPDNSLYTNLPAVLLSSHHVAFNNSFKLRKDLNTKIIPRLEVLLKQVSHKIKEIKTSLKNDAFANTELSKEISKTGQILSRYTAAIETYCGTKPIVKGYLRDYDGTGDDEEFAALDDPLLVKLDVDSRLKTQLIFENYMIASYANLQNISKDLFTYLLKELNWVVDKFGKLDFNSEFYQFLKTKISSSSTADWEYFITHNNCFVNTYYATENNPKRENRTIKSVILPYADSVQNKCLRFGSMYKKQKLMKNYTRHFYVLSCNYLHEFKFNEEINQQMKKSKDKIGGFIGYEDEPVKSYNLNDYQIAVKDESSFKFTLTKTSNKSKKTFKCATAEDYNSWVEDLSELLKFGNDHYARFAFIQRKADQTIRQPIRKSKKQNNPGLTLELGNASNPALSGMFTPKIKTPNESPVQKEENPFEGLTALPQGQSANGQKSLTASPQMTPKDAAASPIHATFSATEQQNQHEEYLKLQQALVQQETAISHLKSQEQQNIELIQQKLQNIHDQQVHLEEQEQQEKQQQQRSNSNSSASSSPSFPGLGVHKPSSDSLNSFIIEPNTVPVAHAAVNGLQSSDAPPMFSFEDHSDQTSHNETNGKSTHNRDAKESNIPTVFVSEE</sequence>
<feature type="region of interest" description="Disordered" evidence="2">
    <location>
        <begin position="628"/>
        <end position="654"/>
    </location>
</feature>
<feature type="region of interest" description="Disordered" evidence="2">
    <location>
        <begin position="680"/>
        <end position="707"/>
    </location>
</feature>
<keyword evidence="1" id="KW-0597">Phosphoprotein</keyword>
<feature type="compositionally biased region" description="Low complexity" evidence="2">
    <location>
        <begin position="119"/>
        <end position="143"/>
    </location>
</feature>
<dbReference type="OrthoDB" id="2264563at2759"/>
<evidence type="ECO:0000259" key="3">
    <source>
        <dbReference type="PROSITE" id="PS50003"/>
    </source>
</evidence>
<evidence type="ECO:0000313" key="4">
    <source>
        <dbReference type="EMBL" id="CCG24249.1"/>
    </source>
</evidence>
<feature type="domain" description="PH" evidence="3">
    <location>
        <begin position="494"/>
        <end position="607"/>
    </location>
</feature>
<feature type="region of interest" description="Disordered" evidence="2">
    <location>
        <begin position="769"/>
        <end position="803"/>
    </location>
</feature>
<dbReference type="InterPro" id="IPR046869">
    <property type="entry name" value="SLM1/RGC1-like_PH"/>
</dbReference>
<dbReference type="Pfam" id="PF20399">
    <property type="entry name" value="PH_20"/>
    <property type="match status" value="1"/>
</dbReference>
<dbReference type="AlphaFoldDB" id="H8X8V1"/>
<proteinExistence type="predicted"/>
<dbReference type="EMBL" id="HE681724">
    <property type="protein sequence ID" value="CCG24249.1"/>
    <property type="molecule type" value="Genomic_DNA"/>
</dbReference>
<feature type="compositionally biased region" description="Low complexity" evidence="2">
    <location>
        <begin position="777"/>
        <end position="794"/>
    </location>
</feature>
<name>H8X8V1_CANO9</name>
<dbReference type="InterPro" id="IPR001849">
    <property type="entry name" value="PH_domain"/>
</dbReference>